<protein>
    <submittedName>
        <fullName evidence="1">Uncharacterized protein</fullName>
    </submittedName>
</protein>
<gene>
    <name evidence="1" type="ORF">AB5J53_05450</name>
</gene>
<dbReference type="EMBL" id="CP163443">
    <property type="protein sequence ID" value="XDQ59308.1"/>
    <property type="molecule type" value="Genomic_DNA"/>
</dbReference>
<name>A0AB39RV66_9ACTN</name>
<organism evidence="1">
    <name type="scientific">Streptomyces sp. R41</name>
    <dbReference type="NCBI Taxonomy" id="3238632"/>
    <lineage>
        <taxon>Bacteria</taxon>
        <taxon>Bacillati</taxon>
        <taxon>Actinomycetota</taxon>
        <taxon>Actinomycetes</taxon>
        <taxon>Kitasatosporales</taxon>
        <taxon>Streptomycetaceae</taxon>
        <taxon>Streptomyces</taxon>
    </lineage>
</organism>
<proteinExistence type="predicted"/>
<sequence>MAHRARRPRSPAVDRQVLLARPGGGFRAARIDLEGEPGTGWPWKGRH</sequence>
<accession>A0AB39RV66</accession>
<dbReference type="RefSeq" id="WP_369252951.1">
    <property type="nucleotide sequence ID" value="NZ_CP163443.1"/>
</dbReference>
<dbReference type="AlphaFoldDB" id="A0AB39RV66"/>
<evidence type="ECO:0000313" key="1">
    <source>
        <dbReference type="EMBL" id="XDQ59308.1"/>
    </source>
</evidence>
<reference evidence="1" key="1">
    <citation type="submission" date="2024-07" db="EMBL/GenBank/DDBJ databases">
        <authorList>
            <person name="Yu S.T."/>
        </authorList>
    </citation>
    <scope>NUCLEOTIDE SEQUENCE</scope>
    <source>
        <strain evidence="1">R41</strain>
    </source>
</reference>